<dbReference type="InterPro" id="IPR038377">
    <property type="entry name" value="Na/Glc_symporter_sf"/>
</dbReference>
<keyword evidence="4 5" id="KW-0472">Membrane</keyword>
<dbReference type="AlphaFoldDB" id="A0A7S4CK23"/>
<evidence type="ECO:0000313" key="7">
    <source>
        <dbReference type="EMBL" id="CAE0799324.1"/>
    </source>
</evidence>
<keyword evidence="2 5" id="KW-0812">Transmembrane</keyword>
<feature type="domain" description="Amino acid transporter transmembrane" evidence="6">
    <location>
        <begin position="78"/>
        <end position="462"/>
    </location>
</feature>
<evidence type="ECO:0000256" key="5">
    <source>
        <dbReference type="SAM" id="Phobius"/>
    </source>
</evidence>
<proteinExistence type="predicted"/>
<gene>
    <name evidence="7" type="ORF">EGYM00163_LOCUS10445</name>
</gene>
<reference evidence="7" key="1">
    <citation type="submission" date="2021-01" db="EMBL/GenBank/DDBJ databases">
        <authorList>
            <person name="Corre E."/>
            <person name="Pelletier E."/>
            <person name="Niang G."/>
            <person name="Scheremetjew M."/>
            <person name="Finn R."/>
            <person name="Kale V."/>
            <person name="Holt S."/>
            <person name="Cochrane G."/>
            <person name="Meng A."/>
            <person name="Brown T."/>
            <person name="Cohen L."/>
        </authorList>
    </citation>
    <scope>NUCLEOTIDE SEQUENCE</scope>
    <source>
        <strain evidence="7">CCMP1594</strain>
    </source>
</reference>
<dbReference type="PANTHER" id="PTHR22950">
    <property type="entry name" value="AMINO ACID TRANSPORTER"/>
    <property type="match status" value="1"/>
</dbReference>
<feature type="transmembrane region" description="Helical" evidence="5">
    <location>
        <begin position="107"/>
        <end position="130"/>
    </location>
</feature>
<evidence type="ECO:0000259" key="6">
    <source>
        <dbReference type="Pfam" id="PF01490"/>
    </source>
</evidence>
<name>A0A7S4CK23_9EUGL</name>
<feature type="transmembrane region" description="Helical" evidence="5">
    <location>
        <begin position="294"/>
        <end position="318"/>
    </location>
</feature>
<feature type="transmembrane region" description="Helical" evidence="5">
    <location>
        <begin position="218"/>
        <end position="239"/>
    </location>
</feature>
<feature type="transmembrane region" description="Helical" evidence="5">
    <location>
        <begin position="438"/>
        <end position="459"/>
    </location>
</feature>
<protein>
    <recommendedName>
        <fullName evidence="6">Amino acid transporter transmembrane domain-containing protein</fullName>
    </recommendedName>
</protein>
<evidence type="ECO:0000256" key="2">
    <source>
        <dbReference type="ARBA" id="ARBA00022692"/>
    </source>
</evidence>
<evidence type="ECO:0000256" key="3">
    <source>
        <dbReference type="ARBA" id="ARBA00022989"/>
    </source>
</evidence>
<dbReference type="Pfam" id="PF01490">
    <property type="entry name" value="Aa_trans"/>
    <property type="match status" value="1"/>
</dbReference>
<feature type="transmembrane region" description="Helical" evidence="5">
    <location>
        <begin position="156"/>
        <end position="177"/>
    </location>
</feature>
<feature type="transmembrane region" description="Helical" evidence="5">
    <location>
        <begin position="338"/>
        <end position="360"/>
    </location>
</feature>
<dbReference type="EMBL" id="HBJA01031514">
    <property type="protein sequence ID" value="CAE0799324.1"/>
    <property type="molecule type" value="Transcribed_RNA"/>
</dbReference>
<comment type="subcellular location">
    <subcellularLocation>
        <location evidence="1">Membrane</location>
        <topology evidence="1">Multi-pass membrane protein</topology>
    </subcellularLocation>
</comment>
<accession>A0A7S4CK23</accession>
<evidence type="ECO:0000256" key="4">
    <source>
        <dbReference type="ARBA" id="ARBA00023136"/>
    </source>
</evidence>
<keyword evidence="3 5" id="KW-1133">Transmembrane helix</keyword>
<dbReference type="Gene3D" id="1.20.1730.10">
    <property type="entry name" value="Sodium/glucose cotransporter"/>
    <property type="match status" value="1"/>
</dbReference>
<feature type="transmembrane region" description="Helical" evidence="5">
    <location>
        <begin position="189"/>
        <end position="206"/>
    </location>
</feature>
<evidence type="ECO:0000256" key="1">
    <source>
        <dbReference type="ARBA" id="ARBA00004141"/>
    </source>
</evidence>
<feature type="transmembrane region" description="Helical" evidence="5">
    <location>
        <begin position="259"/>
        <end position="282"/>
    </location>
</feature>
<organism evidence="7">
    <name type="scientific">Eutreptiella gymnastica</name>
    <dbReference type="NCBI Taxonomy" id="73025"/>
    <lineage>
        <taxon>Eukaryota</taxon>
        <taxon>Discoba</taxon>
        <taxon>Euglenozoa</taxon>
        <taxon>Euglenida</taxon>
        <taxon>Spirocuta</taxon>
        <taxon>Euglenophyceae</taxon>
        <taxon>Eutreptiales</taxon>
        <taxon>Eutreptiaceae</taxon>
        <taxon>Eutreptiella</taxon>
    </lineage>
</organism>
<feature type="transmembrane region" description="Helical" evidence="5">
    <location>
        <begin position="406"/>
        <end position="426"/>
    </location>
</feature>
<dbReference type="GO" id="GO:0016020">
    <property type="term" value="C:membrane"/>
    <property type="evidence" value="ECO:0007669"/>
    <property type="project" value="UniProtKB-SubCell"/>
</dbReference>
<feature type="transmembrane region" description="Helical" evidence="5">
    <location>
        <begin position="380"/>
        <end position="400"/>
    </location>
</feature>
<dbReference type="InterPro" id="IPR013057">
    <property type="entry name" value="AA_transpt_TM"/>
</dbReference>
<dbReference type="GO" id="GO:0015179">
    <property type="term" value="F:L-amino acid transmembrane transporter activity"/>
    <property type="evidence" value="ECO:0007669"/>
    <property type="project" value="TreeGrafter"/>
</dbReference>
<sequence length="468" mass="51394">MPEGSVLHSVDFVAPTTVRYSSLPIIVQNPDDKEGPDLRSFTHNGVVNESFRCYSFAPMGPQRATVFDRCFDTLLPAGSIQSSVFNLCSATLGAGALSLPMAFRESGLVLCFVMLLIAALSTVFSIWLLIDIYERTGIRTYEESTESLAGRPMRGVVEVLTILFCYGTAVAYIIAVGDTMKPIEDLSEHITKTMTMIVFWALFMLPTSCLREVNSLRFTSFIGVLVMVYLTVAVGSDTITELVVRPNDIHPVKPFNVEFTAILSMPVVLFAYTCQVNVFAIYDELQERRPRKMLKVGGYAMLLCLSIYSIVGMLGYTRFGDETKGDILTNYDFKSSPILIKGTFITMGVAITTAFPLNVFPLRTSLNLMVFGVPQLQSNVAHLTETLLIVVSMLLAAIYIPGIDIVFSLLGSTASSLLCFIFPAYLAYCAGTHRTSRAVCVGMVLLALLGLFIGILGTWCTISERILK</sequence>
<dbReference type="PANTHER" id="PTHR22950:SF702">
    <property type="entry name" value="AMINO ACID TRANSPORTER PROTEIN"/>
    <property type="match status" value="1"/>
</dbReference>